<dbReference type="PROSITE" id="PS50405">
    <property type="entry name" value="GST_CTER"/>
    <property type="match status" value="1"/>
</dbReference>
<dbReference type="PROSITE" id="PS51354">
    <property type="entry name" value="GLUTAREDOXIN_2"/>
    <property type="match status" value="1"/>
</dbReference>
<dbReference type="SFLD" id="SFLDG01203">
    <property type="entry name" value="Prostaglandin_E_synthase_like1"/>
    <property type="match status" value="1"/>
</dbReference>
<evidence type="ECO:0000313" key="40">
    <source>
        <dbReference type="Proteomes" id="UP000316079"/>
    </source>
</evidence>
<evidence type="ECO:0000256" key="7">
    <source>
        <dbReference type="ARBA" id="ARBA00012203"/>
    </source>
</evidence>
<dbReference type="EC" id="5.3.99.3" evidence="7"/>
<dbReference type="Gene3D" id="6.20.200.30">
    <property type="match status" value="1"/>
</dbReference>
<keyword evidence="26" id="KW-0206">Cytoskeleton</keyword>
<feature type="domain" description="GST C-terminal" evidence="38">
    <location>
        <begin position="264"/>
        <end position="391"/>
    </location>
</feature>
<evidence type="ECO:0000256" key="6">
    <source>
        <dbReference type="ARBA" id="ARBA00009316"/>
    </source>
</evidence>
<dbReference type="UniPathway" id="UPA00662"/>
<dbReference type="InterPro" id="IPR034334">
    <property type="entry name" value="PGES2"/>
</dbReference>
<evidence type="ECO:0000256" key="9">
    <source>
        <dbReference type="ARBA" id="ARBA00022473"/>
    </source>
</evidence>
<comment type="catalytic activity">
    <reaction evidence="30">
        <text>prostaglandin H2 = prostaglandin E2</text>
        <dbReference type="Rhea" id="RHEA:12893"/>
        <dbReference type="ChEBI" id="CHEBI:57405"/>
        <dbReference type="ChEBI" id="CHEBI:606564"/>
        <dbReference type="EC" id="5.3.99.3"/>
    </reaction>
    <physiologicalReaction direction="left-to-right" evidence="30">
        <dbReference type="Rhea" id="RHEA:12894"/>
    </physiologicalReaction>
</comment>
<keyword evidence="23" id="KW-0443">Lipid metabolism</keyword>
<evidence type="ECO:0000256" key="8">
    <source>
        <dbReference type="ARBA" id="ARBA00019474"/>
    </source>
</evidence>
<organism evidence="39 40">
    <name type="scientific">Danionella cerebrum</name>
    <dbReference type="NCBI Taxonomy" id="2873325"/>
    <lineage>
        <taxon>Eukaryota</taxon>
        <taxon>Metazoa</taxon>
        <taxon>Chordata</taxon>
        <taxon>Craniata</taxon>
        <taxon>Vertebrata</taxon>
        <taxon>Euteleostomi</taxon>
        <taxon>Actinopterygii</taxon>
        <taxon>Neopterygii</taxon>
        <taxon>Teleostei</taxon>
        <taxon>Ostariophysi</taxon>
        <taxon>Cypriniformes</taxon>
        <taxon>Danionidae</taxon>
        <taxon>Danioninae</taxon>
        <taxon>Danionella</taxon>
    </lineage>
</organism>
<dbReference type="STRING" id="623744.A0A553RJ47"/>
<gene>
    <name evidence="39" type="ORF">DNTS_030438</name>
</gene>
<dbReference type="Pfam" id="PF13417">
    <property type="entry name" value="GST_N_3"/>
    <property type="match status" value="1"/>
</dbReference>
<dbReference type="SFLD" id="SFLDS00019">
    <property type="entry name" value="Glutathione_Transferase_(cytos"/>
    <property type="match status" value="1"/>
</dbReference>
<dbReference type="GO" id="GO:0000922">
    <property type="term" value="C:spindle pole"/>
    <property type="evidence" value="ECO:0007669"/>
    <property type="project" value="UniProtKB-SubCell"/>
</dbReference>
<evidence type="ECO:0000256" key="22">
    <source>
        <dbReference type="ARBA" id="ARBA00023069"/>
    </source>
</evidence>
<dbReference type="GO" id="GO:1902017">
    <property type="term" value="P:regulation of cilium assembly"/>
    <property type="evidence" value="ECO:0007669"/>
    <property type="project" value="TreeGrafter"/>
</dbReference>
<evidence type="ECO:0000256" key="20">
    <source>
        <dbReference type="ARBA" id="ARBA00022989"/>
    </source>
</evidence>
<evidence type="ECO:0000256" key="2">
    <source>
        <dbReference type="ARBA" id="ARBA00004230"/>
    </source>
</evidence>
<dbReference type="FunFam" id="3.40.30.10:FF:000114">
    <property type="entry name" value="Prostaglandin E synthase 2"/>
    <property type="match status" value="1"/>
</dbReference>
<evidence type="ECO:0000256" key="24">
    <source>
        <dbReference type="ARBA" id="ARBA00023136"/>
    </source>
</evidence>
<evidence type="ECO:0000259" key="38">
    <source>
        <dbReference type="PROSITE" id="PS50405"/>
    </source>
</evidence>
<dbReference type="GO" id="GO:0012505">
    <property type="term" value="C:endomembrane system"/>
    <property type="evidence" value="ECO:0007669"/>
    <property type="project" value="UniProtKB-SubCell"/>
</dbReference>
<dbReference type="GO" id="GO:0007283">
    <property type="term" value="P:spermatogenesis"/>
    <property type="evidence" value="ECO:0007669"/>
    <property type="project" value="UniProtKB-KW"/>
</dbReference>
<keyword evidence="14" id="KW-0812">Transmembrane</keyword>
<dbReference type="InterPro" id="IPR040079">
    <property type="entry name" value="Glutathione_S-Trfase"/>
</dbReference>
<comment type="caution">
    <text evidence="39">The sequence shown here is derived from an EMBL/GenBank/DDBJ whole genome shotgun (WGS) entry which is preliminary data.</text>
</comment>
<evidence type="ECO:0000313" key="39">
    <source>
        <dbReference type="EMBL" id="TRZ02209.1"/>
    </source>
</evidence>
<dbReference type="PROSITE" id="PS00195">
    <property type="entry name" value="GLUTAREDOXIN_1"/>
    <property type="match status" value="1"/>
</dbReference>
<evidence type="ECO:0000256" key="16">
    <source>
        <dbReference type="ARBA" id="ARBA00022782"/>
    </source>
</evidence>
<feature type="coiled-coil region" evidence="36">
    <location>
        <begin position="862"/>
        <end position="1113"/>
    </location>
</feature>
<keyword evidence="20" id="KW-1133">Transmembrane helix</keyword>
<reference evidence="39 40" key="1">
    <citation type="journal article" date="2019" name="Sci. Data">
        <title>Hybrid genome assembly and annotation of Danionella translucida.</title>
        <authorList>
            <person name="Kadobianskyi M."/>
            <person name="Schulze L."/>
            <person name="Schuelke M."/>
            <person name="Judkewitz B."/>
        </authorList>
    </citation>
    <scope>NUCLEOTIDE SEQUENCE [LARGE SCALE GENOMIC DNA]</scope>
    <source>
        <strain evidence="39 40">Bolton</strain>
    </source>
</reference>
<keyword evidence="21 36" id="KW-0175">Coiled coil</keyword>
<evidence type="ECO:0000256" key="26">
    <source>
        <dbReference type="ARBA" id="ARBA00023212"/>
    </source>
</evidence>
<evidence type="ECO:0000256" key="17">
    <source>
        <dbReference type="ARBA" id="ARBA00022832"/>
    </source>
</evidence>
<dbReference type="GO" id="GO:0050220">
    <property type="term" value="F:prostaglandin-E synthase activity"/>
    <property type="evidence" value="ECO:0007669"/>
    <property type="project" value="UniProtKB-EC"/>
</dbReference>
<feature type="coiled-coil region" evidence="36">
    <location>
        <begin position="647"/>
        <end position="674"/>
    </location>
</feature>
<evidence type="ECO:0000256" key="19">
    <source>
        <dbReference type="ARBA" id="ARBA00022871"/>
    </source>
</evidence>
<dbReference type="CDD" id="cd03197">
    <property type="entry name" value="GST_C_mPGES2"/>
    <property type="match status" value="1"/>
</dbReference>
<keyword evidence="10" id="KW-0963">Cytoplasm</keyword>
<evidence type="ECO:0000256" key="25">
    <source>
        <dbReference type="ARBA" id="ARBA00023160"/>
    </source>
</evidence>
<comment type="similarity">
    <text evidence="5">Belongs to the GST superfamily.</text>
</comment>
<accession>A0A553RJ47</accession>
<protein>
    <recommendedName>
        <fullName evidence="33">Outer dense fiber protein 2</fullName>
        <ecNumber evidence="7">5.3.99.3</ecNumber>
    </recommendedName>
    <alternativeName>
        <fullName evidence="34">Cenexin</fullName>
    </alternativeName>
    <alternativeName>
        <fullName evidence="31">Microsomal prostaglandin E synthase 2</fullName>
    </alternativeName>
    <alternativeName>
        <fullName evidence="35">Outer dense fiber of sperm tails protein 2</fullName>
    </alternativeName>
    <alternativeName>
        <fullName evidence="8">Prostaglandin E synthase 2</fullName>
    </alternativeName>
</protein>
<dbReference type="InterPro" id="IPR036282">
    <property type="entry name" value="Glutathione-S-Trfase_C_sf"/>
</dbReference>
<evidence type="ECO:0000256" key="34">
    <source>
        <dbReference type="ARBA" id="ARBA00041830"/>
    </source>
</evidence>
<dbReference type="GO" id="GO:0001516">
    <property type="term" value="P:prostaglandin biosynthetic process"/>
    <property type="evidence" value="ECO:0007669"/>
    <property type="project" value="UniProtKB-UniPathway"/>
</dbReference>
<evidence type="ECO:0000256" key="37">
    <source>
        <dbReference type="SAM" id="MobiDB-lite"/>
    </source>
</evidence>
<keyword evidence="40" id="KW-1185">Reference proteome</keyword>
<evidence type="ECO:0000256" key="28">
    <source>
        <dbReference type="ARBA" id="ARBA00023273"/>
    </source>
</evidence>
<dbReference type="CDD" id="cd03040">
    <property type="entry name" value="GST_N_mPGES2"/>
    <property type="match status" value="1"/>
</dbReference>
<keyword evidence="28" id="KW-0966">Cell projection</keyword>
<evidence type="ECO:0000256" key="30">
    <source>
        <dbReference type="ARBA" id="ARBA00023931"/>
    </source>
</evidence>
<dbReference type="EMBL" id="SRMA01023997">
    <property type="protein sequence ID" value="TRZ02209.1"/>
    <property type="molecule type" value="Genomic_DNA"/>
</dbReference>
<evidence type="ECO:0000256" key="33">
    <source>
        <dbReference type="ARBA" id="ARBA00040458"/>
    </source>
</evidence>
<evidence type="ECO:0000256" key="36">
    <source>
        <dbReference type="SAM" id="Coils"/>
    </source>
</evidence>
<comment type="catalytic activity">
    <reaction evidence="29">
        <text>prostaglandin H2 = (12S)-hydroxy-(5Z,8E,10E)-heptadecatrienoate + malonaldehyde</text>
        <dbReference type="Rhea" id="RHEA:48644"/>
        <dbReference type="ChEBI" id="CHEBI:57405"/>
        <dbReference type="ChEBI" id="CHEBI:90694"/>
        <dbReference type="ChEBI" id="CHEBI:566274"/>
    </reaction>
    <physiologicalReaction direction="left-to-right" evidence="29">
        <dbReference type="Rhea" id="RHEA:48645"/>
    </physiologicalReaction>
</comment>
<evidence type="ECO:0000256" key="35">
    <source>
        <dbReference type="ARBA" id="ARBA00043200"/>
    </source>
</evidence>
<dbReference type="Gene3D" id="1.20.1050.10">
    <property type="match status" value="1"/>
</dbReference>
<dbReference type="InterPro" id="IPR026099">
    <property type="entry name" value="Odf2-rel"/>
</dbReference>
<evidence type="ECO:0000256" key="18">
    <source>
        <dbReference type="ARBA" id="ARBA00022846"/>
    </source>
</evidence>
<comment type="subcellular location">
    <subcellularLocation>
        <location evidence="2">Cell projection</location>
        <location evidence="2">Cilium</location>
        <location evidence="2">Flagellum</location>
    </subcellularLocation>
    <subcellularLocation>
        <location evidence="1">Cytoplasm</location>
        <location evidence="1">Cytoskeleton</location>
        <location evidence="1">Microtubule organizing center</location>
        <location evidence="1">Centrosome</location>
        <location evidence="1">Centriole</location>
    </subcellularLocation>
    <subcellularLocation>
        <location evidence="3">Cytoplasm</location>
        <location evidence="3">Cytoskeleton</location>
        <location evidence="3">Spindle pole</location>
    </subcellularLocation>
    <subcellularLocation>
        <location evidence="32">Endomembrane system</location>
        <topology evidence="32">Single-pass membrane protein</topology>
    </subcellularLocation>
</comment>
<keyword evidence="19" id="KW-0744">Spermatogenesis</keyword>
<dbReference type="InterPro" id="IPR036249">
    <property type="entry name" value="Thioredoxin-like_sf"/>
</dbReference>
<evidence type="ECO:0000256" key="23">
    <source>
        <dbReference type="ARBA" id="ARBA00023098"/>
    </source>
</evidence>
<evidence type="ECO:0000256" key="11">
    <source>
        <dbReference type="ARBA" id="ARBA00022501"/>
    </source>
</evidence>
<comment type="pathway">
    <text evidence="4">Lipid metabolism; prostaglandin biosynthesis.</text>
</comment>
<evidence type="ECO:0000256" key="14">
    <source>
        <dbReference type="ARBA" id="ARBA00022692"/>
    </source>
</evidence>
<evidence type="ECO:0000256" key="5">
    <source>
        <dbReference type="ARBA" id="ARBA00007409"/>
    </source>
</evidence>
<keyword evidence="24" id="KW-0472">Membrane</keyword>
<dbReference type="SUPFAM" id="SSF52833">
    <property type="entry name" value="Thioredoxin-like"/>
    <property type="match status" value="1"/>
</dbReference>
<evidence type="ECO:0000256" key="27">
    <source>
        <dbReference type="ARBA" id="ARBA00023235"/>
    </source>
</evidence>
<proteinExistence type="inferred from homology"/>
<keyword evidence="27" id="KW-0413">Isomerase</keyword>
<dbReference type="AlphaFoldDB" id="A0A553RJ47"/>
<feature type="compositionally biased region" description="Basic and acidic residues" evidence="37">
    <location>
        <begin position="512"/>
        <end position="551"/>
    </location>
</feature>
<dbReference type="InterPro" id="IPR004045">
    <property type="entry name" value="Glutathione_S-Trfase_N"/>
</dbReference>
<dbReference type="Proteomes" id="UP000316079">
    <property type="component" value="Unassembled WGS sequence"/>
</dbReference>
<dbReference type="GO" id="GO:0005813">
    <property type="term" value="C:centrosome"/>
    <property type="evidence" value="ECO:0007669"/>
    <property type="project" value="TreeGrafter"/>
</dbReference>
<dbReference type="SUPFAM" id="SSF47616">
    <property type="entry name" value="GST C-terminal domain-like"/>
    <property type="match status" value="1"/>
</dbReference>
<dbReference type="GO" id="GO:0005874">
    <property type="term" value="C:microtubule"/>
    <property type="evidence" value="ECO:0007669"/>
    <property type="project" value="UniProtKB-KW"/>
</dbReference>
<keyword evidence="11" id="KW-0644">Prostaglandin metabolism</keyword>
<evidence type="ECO:0000256" key="29">
    <source>
        <dbReference type="ARBA" id="ARBA00023930"/>
    </source>
</evidence>
<keyword evidence="9" id="KW-0217">Developmental protein</keyword>
<keyword evidence="15" id="KW-0493">Microtubule</keyword>
<evidence type="ECO:0000256" key="3">
    <source>
        <dbReference type="ARBA" id="ARBA00004647"/>
    </source>
</evidence>
<dbReference type="InterPro" id="IPR011767">
    <property type="entry name" value="GLR_AS"/>
</dbReference>
<feature type="region of interest" description="Disordered" evidence="37">
    <location>
        <begin position="512"/>
        <end position="555"/>
    </location>
</feature>
<evidence type="ECO:0000256" key="31">
    <source>
        <dbReference type="ARBA" id="ARBA00031041"/>
    </source>
</evidence>
<keyword evidence="22" id="KW-0969">Cilium</keyword>
<evidence type="ECO:0000256" key="32">
    <source>
        <dbReference type="ARBA" id="ARBA00037847"/>
    </source>
</evidence>
<evidence type="ECO:0000256" key="4">
    <source>
        <dbReference type="ARBA" id="ARBA00004702"/>
    </source>
</evidence>
<keyword evidence="16" id="KW-0221">Differentiation</keyword>
<evidence type="ECO:0000256" key="12">
    <source>
        <dbReference type="ARBA" id="ARBA00022516"/>
    </source>
</evidence>
<dbReference type="Gene3D" id="3.40.30.10">
    <property type="entry name" value="Glutaredoxin"/>
    <property type="match status" value="1"/>
</dbReference>
<sequence length="1138" mass="131419">MAAACVRTLGKVGRLLLEKPMNCVTKTAAFVPRNSLRCQGRAYGTGSSGYKSRLLLTVPARGRMLGCAFLLGGGFGLYQTIKHSIQRHYAKENVNATDSETDLKLTLYQYKTCPFCSKVRAFLDYHHLPYEIVEVNPVMRKEIKWSTYRKVPILMVNESVQLNDSSVIISSLKTYLVNKEKTISEILACYPEMKAKNDSGKDVTEFGNKYWVMVRDLDADSLYPEKDSRAEEIKWRKWADDWLVHLISPNVYRTPSEALASFDYIVREGKFGTFEGVFAKYFGAAAMWIISKRLKNRHNLQNDVRQDLYKAVNDWVAAIGKNKFMGGDQPNLADLAVFGVLGVMDGLEAFDDMMKHTKVKRWYLQMQKATNRFKNTTETHVNPINEMKTRTSSPPVHVHIPDSTSVHVHLKKSPLKSQEVKVSHLKSIPSVKVRAPWLPPGKASTRRQYKWEGGSRCLEITPEVSAVPSSSPLRLTDLSSEEEDARGVIQKYEKKIESLMSEVDRIKNERRQVETLHSQHEERLEEARTDPRRSKQDQIHLEQAEPGDTRSDNGAMQQEIETLLRKLVEAEIDGQAAAKQVVALRDTMGKLKKDKKLSKMHSDTLGHQHELLEQKLGTFVETNRSLRRLLREQHGRETDALRMSDEREILMRKLANSESQKRRLEAKLSKREIEASQTVANLETETANLKVNGELSKVLESTRCRLQNQLLKKEAEKNRLEVQIQRLEETVQHQQEEVKGLLGQMRDLKHHCAGDRDSHSQVLEEQRKQAEQSMNTAARLSAQLQDKEAQLAETLSSAEELRQRCNSQSREKSQLELEISTLKNRVHELSEQLCSSEQKSCSDREELLSPAEERLSLSQTELKELKISLRDFESLVEGYKSQLHKTRLESEEWRKRVEVLEKEAEGEREEVDRELEQGRKQLHNRLKEMELLREALKRLQEELQEAREHTLIQERRYTEQNSALVELRAKVEQQCGKIESLQEKNLFLLEENMKLKRTMEGTERKLEEVSAQNRDLLQVISKREESVQCAQHRLDEQRRECEVEQRLERLLSTERSAQLRQLELEKQLSLAKHELNQTRRSKDDMEKRFECKLQDQKNQLEQMTSANRSLQNYVNYLKASYTNVFGDSALSGTGNPHL</sequence>
<keyword evidence="17" id="KW-0276">Fatty acid metabolism</keyword>
<dbReference type="PANTHER" id="PTHR23162:SF8">
    <property type="entry name" value="OUTER DENSE FIBER PROTEIN 2"/>
    <property type="match status" value="1"/>
</dbReference>
<evidence type="ECO:0000256" key="21">
    <source>
        <dbReference type="ARBA" id="ARBA00023054"/>
    </source>
</evidence>
<name>A0A553RJ47_9TELE</name>
<dbReference type="Pfam" id="PF13410">
    <property type="entry name" value="GST_C_2"/>
    <property type="match status" value="1"/>
</dbReference>
<dbReference type="PANTHER" id="PTHR23162">
    <property type="entry name" value="OUTER DENSE FIBER OF SPERM TAILS 2"/>
    <property type="match status" value="1"/>
</dbReference>
<dbReference type="InterPro" id="IPR010987">
    <property type="entry name" value="Glutathione-S-Trfase_C-like"/>
</dbReference>
<dbReference type="FunFam" id="1.20.1050.10:FF:000028">
    <property type="entry name" value="Prostaglandin E synthase 2"/>
    <property type="match status" value="1"/>
</dbReference>
<dbReference type="GO" id="GO:0030154">
    <property type="term" value="P:cell differentiation"/>
    <property type="evidence" value="ECO:0007669"/>
    <property type="project" value="UniProtKB-KW"/>
</dbReference>
<feature type="coiled-coil region" evidence="36">
    <location>
        <begin position="710"/>
        <end position="832"/>
    </location>
</feature>
<dbReference type="SFLD" id="SFLDG01182">
    <property type="entry name" value="Prostaglandin_E_synthase_like"/>
    <property type="match status" value="1"/>
</dbReference>
<evidence type="ECO:0000256" key="10">
    <source>
        <dbReference type="ARBA" id="ARBA00022490"/>
    </source>
</evidence>
<keyword evidence="12" id="KW-0444">Lipid biosynthesis</keyword>
<evidence type="ECO:0000256" key="15">
    <source>
        <dbReference type="ARBA" id="ARBA00022701"/>
    </source>
</evidence>
<evidence type="ECO:0000256" key="13">
    <source>
        <dbReference type="ARBA" id="ARBA00022585"/>
    </source>
</evidence>
<dbReference type="InterPro" id="IPR034335">
    <property type="entry name" value="PGES2_C"/>
</dbReference>
<keyword evidence="25" id="KW-0275">Fatty acid biosynthesis</keyword>
<keyword evidence="13" id="KW-0643">Prostaglandin biosynthesis</keyword>
<evidence type="ECO:0000256" key="1">
    <source>
        <dbReference type="ARBA" id="ARBA00004114"/>
    </source>
</evidence>
<dbReference type="GO" id="GO:0031514">
    <property type="term" value="C:motile cilium"/>
    <property type="evidence" value="ECO:0007669"/>
    <property type="project" value="UniProtKB-SubCell"/>
</dbReference>
<keyword evidence="18" id="KW-0282">Flagellum</keyword>
<comment type="similarity">
    <text evidence="6">Belongs to the ODF2 family.</text>
</comment>
<dbReference type="GO" id="GO:0005814">
    <property type="term" value="C:centriole"/>
    <property type="evidence" value="ECO:0007669"/>
    <property type="project" value="UniProtKB-SubCell"/>
</dbReference>